<feature type="binding site" evidence="3">
    <location>
        <position position="86"/>
    </location>
    <ligand>
        <name>Zn(2+)</name>
        <dbReference type="ChEBI" id="CHEBI:29105"/>
    </ligand>
</feature>
<dbReference type="PANTHER" id="PTHR10122">
    <property type="entry name" value="CYTOCHROME C OXIDASE SUBUNIT 5B, MITOCHONDRIAL"/>
    <property type="match status" value="1"/>
</dbReference>
<gene>
    <name evidence="4" type="ORF">MELIAE_LOCUS3561</name>
</gene>
<organism evidence="4 5">
    <name type="scientific">Brassicogethes aeneus</name>
    <name type="common">Rape pollen beetle</name>
    <name type="synonym">Meligethes aeneus</name>
    <dbReference type="NCBI Taxonomy" id="1431903"/>
    <lineage>
        <taxon>Eukaryota</taxon>
        <taxon>Metazoa</taxon>
        <taxon>Ecdysozoa</taxon>
        <taxon>Arthropoda</taxon>
        <taxon>Hexapoda</taxon>
        <taxon>Insecta</taxon>
        <taxon>Pterygota</taxon>
        <taxon>Neoptera</taxon>
        <taxon>Endopterygota</taxon>
        <taxon>Coleoptera</taxon>
        <taxon>Polyphaga</taxon>
        <taxon>Cucujiformia</taxon>
        <taxon>Nitidulidae</taxon>
        <taxon>Meligethinae</taxon>
        <taxon>Brassicogethes</taxon>
    </lineage>
</organism>
<evidence type="ECO:0000256" key="3">
    <source>
        <dbReference type="PIRSR" id="PIRSR602124-1"/>
    </source>
</evidence>
<dbReference type="PROSITE" id="PS51359">
    <property type="entry name" value="COX5B_2"/>
    <property type="match status" value="1"/>
</dbReference>
<dbReference type="InterPro" id="IPR036972">
    <property type="entry name" value="Cyt_c_oxidase_su5b_sf"/>
</dbReference>
<dbReference type="EMBL" id="OV121133">
    <property type="protein sequence ID" value="CAH0550840.1"/>
    <property type="molecule type" value="Genomic_DNA"/>
</dbReference>
<keyword evidence="5" id="KW-1185">Reference proteome</keyword>
<dbReference type="CDD" id="cd00924">
    <property type="entry name" value="Cyt_c_Oxidase_Vb"/>
    <property type="match status" value="1"/>
</dbReference>
<dbReference type="GO" id="GO:0045277">
    <property type="term" value="C:respiratory chain complex IV"/>
    <property type="evidence" value="ECO:0007669"/>
    <property type="project" value="InterPro"/>
</dbReference>
<protein>
    <recommendedName>
        <fullName evidence="6">Cytochrome c oxidase subunit 5B, mitochondrial</fullName>
    </recommendedName>
</protein>
<dbReference type="GO" id="GO:0046872">
    <property type="term" value="F:metal ion binding"/>
    <property type="evidence" value="ECO:0007669"/>
    <property type="project" value="UniProtKB-KW"/>
</dbReference>
<accession>A0A9P0AXQ9</accession>
<dbReference type="PANTHER" id="PTHR10122:SF0">
    <property type="entry name" value="CYTOCHROME C OXIDASE SUBUNIT 5B, ISOFORM A-RELATED"/>
    <property type="match status" value="1"/>
</dbReference>
<feature type="binding site" evidence="3">
    <location>
        <position position="108"/>
    </location>
    <ligand>
        <name>Zn(2+)</name>
        <dbReference type="ChEBI" id="CHEBI:29105"/>
    </ligand>
</feature>
<sequence length="122" mass="13432">MASLCGRIISSSVRKNVLCSSLRYTSKGTSMGDPVEHATGLEKREILAKVGGNENPFDLKVIKRAAGTKVSPNEIPSAFDARLVGCICEEEATCINWMWLHKGEPRRCECGHWFNLVHKSAV</sequence>
<dbReference type="InterPro" id="IPR002124">
    <property type="entry name" value="Cyt_c_oxidase_su5b"/>
</dbReference>
<dbReference type="SUPFAM" id="SSF57802">
    <property type="entry name" value="Rubredoxin-like"/>
    <property type="match status" value="1"/>
</dbReference>
<feature type="binding site" evidence="3">
    <location>
        <position position="88"/>
    </location>
    <ligand>
        <name>Zn(2+)</name>
        <dbReference type="ChEBI" id="CHEBI:29105"/>
    </ligand>
</feature>
<evidence type="ECO:0000256" key="2">
    <source>
        <dbReference type="ARBA" id="ARBA00022833"/>
    </source>
</evidence>
<dbReference type="AlphaFoldDB" id="A0A9P0AXQ9"/>
<feature type="binding site" evidence="3">
    <location>
        <position position="110"/>
    </location>
    <ligand>
        <name>Zn(2+)</name>
        <dbReference type="ChEBI" id="CHEBI:29105"/>
    </ligand>
</feature>
<dbReference type="FunFam" id="2.60.11.10:FF:000004">
    <property type="entry name" value="Cytochrome c oxidase subunit 5B"/>
    <property type="match status" value="1"/>
</dbReference>
<evidence type="ECO:0000313" key="4">
    <source>
        <dbReference type="EMBL" id="CAH0550840.1"/>
    </source>
</evidence>
<evidence type="ECO:0008006" key="6">
    <source>
        <dbReference type="Google" id="ProtNLM"/>
    </source>
</evidence>
<name>A0A9P0AXQ9_BRAAE</name>
<proteinExistence type="predicted"/>
<evidence type="ECO:0000313" key="5">
    <source>
        <dbReference type="Proteomes" id="UP001154078"/>
    </source>
</evidence>
<dbReference type="OrthoDB" id="10249250at2759"/>
<keyword evidence="1 3" id="KW-0479">Metal-binding</keyword>
<reference evidence="4" key="1">
    <citation type="submission" date="2021-12" db="EMBL/GenBank/DDBJ databases">
        <authorList>
            <person name="King R."/>
        </authorList>
    </citation>
    <scope>NUCLEOTIDE SEQUENCE</scope>
</reference>
<dbReference type="GO" id="GO:0006123">
    <property type="term" value="P:mitochondrial electron transport, cytochrome c to oxygen"/>
    <property type="evidence" value="ECO:0007669"/>
    <property type="project" value="InterPro"/>
</dbReference>
<keyword evidence="2 3" id="KW-0862">Zinc</keyword>
<dbReference type="GO" id="GO:0005740">
    <property type="term" value="C:mitochondrial envelope"/>
    <property type="evidence" value="ECO:0007669"/>
    <property type="project" value="InterPro"/>
</dbReference>
<dbReference type="Pfam" id="PF01215">
    <property type="entry name" value="COX5B"/>
    <property type="match status" value="1"/>
</dbReference>
<dbReference type="Gene3D" id="2.60.11.10">
    <property type="entry name" value="Cytochrome c oxidase, subunit Vb"/>
    <property type="match status" value="1"/>
</dbReference>
<dbReference type="Proteomes" id="UP001154078">
    <property type="component" value="Chromosome 2"/>
</dbReference>
<evidence type="ECO:0000256" key="1">
    <source>
        <dbReference type="ARBA" id="ARBA00022723"/>
    </source>
</evidence>